<keyword evidence="3" id="KW-1185">Reference proteome</keyword>
<organism evidence="2 3">
    <name type="scientific">Paenibacillus lignilyticus</name>
    <dbReference type="NCBI Taxonomy" id="1172615"/>
    <lineage>
        <taxon>Bacteria</taxon>
        <taxon>Bacillati</taxon>
        <taxon>Bacillota</taxon>
        <taxon>Bacilli</taxon>
        <taxon>Bacillales</taxon>
        <taxon>Paenibacillaceae</taxon>
        <taxon>Paenibacillus</taxon>
    </lineage>
</organism>
<evidence type="ECO:0000256" key="1">
    <source>
        <dbReference type="SAM" id="Phobius"/>
    </source>
</evidence>
<keyword evidence="1" id="KW-0812">Transmembrane</keyword>
<keyword evidence="1" id="KW-0472">Membrane</keyword>
<accession>A0ABS5CM23</accession>
<sequence>MKHQDEVYWRRYAEDMLPEEERVEAEEHLSVCGSCLELYMELLISVDEVESLDSVSAEAVTERIMAAIAAVDEDQAPPPPKVDTVRRNPIKRSSRKQTMIHYVIAVCVMLVLMSTGVFQRIAEQPQQWEEHQISKKESVSVSIMERTAAVIEAMVEKPNK</sequence>
<dbReference type="Proteomes" id="UP000673394">
    <property type="component" value="Unassembled WGS sequence"/>
</dbReference>
<gene>
    <name evidence="2" type="ORF">I8J30_29935</name>
</gene>
<keyword evidence="1" id="KW-1133">Transmembrane helix</keyword>
<proteinExistence type="predicted"/>
<evidence type="ECO:0000313" key="3">
    <source>
        <dbReference type="Proteomes" id="UP000673394"/>
    </source>
</evidence>
<protein>
    <recommendedName>
        <fullName evidence="4">Zinc-finger domain-containing protein</fullName>
    </recommendedName>
</protein>
<evidence type="ECO:0008006" key="4">
    <source>
        <dbReference type="Google" id="ProtNLM"/>
    </source>
</evidence>
<name>A0ABS5CM23_9BACL</name>
<feature type="transmembrane region" description="Helical" evidence="1">
    <location>
        <begin position="99"/>
        <end position="118"/>
    </location>
</feature>
<comment type="caution">
    <text evidence="2">The sequence shown here is derived from an EMBL/GenBank/DDBJ whole genome shotgun (WGS) entry which is preliminary data.</text>
</comment>
<dbReference type="EMBL" id="JAGKSP010000026">
    <property type="protein sequence ID" value="MBP3966908.1"/>
    <property type="molecule type" value="Genomic_DNA"/>
</dbReference>
<reference evidence="2 3" key="1">
    <citation type="submission" date="2021-04" db="EMBL/GenBank/DDBJ databases">
        <title>Paenibacillus sp. DLE-14 whole genome sequence.</title>
        <authorList>
            <person name="Ham Y.J."/>
        </authorList>
    </citation>
    <scope>NUCLEOTIDE SEQUENCE [LARGE SCALE GENOMIC DNA]</scope>
    <source>
        <strain evidence="2 3">DLE-14</strain>
    </source>
</reference>
<evidence type="ECO:0000313" key="2">
    <source>
        <dbReference type="EMBL" id="MBP3966908.1"/>
    </source>
</evidence>
<dbReference type="RefSeq" id="WP_210664092.1">
    <property type="nucleotide sequence ID" value="NZ_JAGKSP010000026.1"/>
</dbReference>